<dbReference type="Pfam" id="PF09774">
    <property type="entry name" value="MIX23"/>
    <property type="match status" value="1"/>
</dbReference>
<protein>
    <submittedName>
        <fullName evidence="3">Mix23 protein</fullName>
    </submittedName>
</protein>
<dbReference type="AlphaFoldDB" id="A0AAV5QIA3"/>
<accession>A0AAV5QIA3</accession>
<dbReference type="RefSeq" id="XP_064851351.1">
    <property type="nucleotide sequence ID" value="XM_064995279.1"/>
</dbReference>
<evidence type="ECO:0000313" key="4">
    <source>
        <dbReference type="Proteomes" id="UP001360560"/>
    </source>
</evidence>
<dbReference type="PANTHER" id="PTHR31905:SF2">
    <property type="entry name" value="PROTEIN MIX23"/>
    <property type="match status" value="1"/>
</dbReference>
<evidence type="ECO:0000256" key="2">
    <source>
        <dbReference type="SAM" id="MobiDB-lite"/>
    </source>
</evidence>
<sequence length="197" mass="23281">MPSFWKEQSSSAEDMQEEDMNNYNGLQSLTKPELSRSSCFSSQSIRSFLKKSRLYADDTLREKLNSQRRNDRNGCSNVINTILIPAWSDRLEMIQYCDEQAKKVKKEIDDYNIHDEAKQHPEFNLRVNPYAEEDFEDLKNKRYESVYRLQNWVQNEIVVEKIVVGKSLEILNDRCPRESVKQLQNDLKSENFSKLDL</sequence>
<feature type="region of interest" description="Disordered" evidence="2">
    <location>
        <begin position="1"/>
        <end position="28"/>
    </location>
</feature>
<dbReference type="EMBL" id="BTFZ01000002">
    <property type="protein sequence ID" value="GMM34351.1"/>
    <property type="molecule type" value="Genomic_DNA"/>
</dbReference>
<gene>
    <name evidence="3" type="ORF">DASC09_016760</name>
</gene>
<keyword evidence="4" id="KW-1185">Reference proteome</keyword>
<organism evidence="3 4">
    <name type="scientific">Saccharomycopsis crataegensis</name>
    <dbReference type="NCBI Taxonomy" id="43959"/>
    <lineage>
        <taxon>Eukaryota</taxon>
        <taxon>Fungi</taxon>
        <taxon>Dikarya</taxon>
        <taxon>Ascomycota</taxon>
        <taxon>Saccharomycotina</taxon>
        <taxon>Saccharomycetes</taxon>
        <taxon>Saccharomycopsidaceae</taxon>
        <taxon>Saccharomycopsis</taxon>
    </lineage>
</organism>
<name>A0AAV5QIA3_9ASCO</name>
<comment type="similarity">
    <text evidence="1">Belongs to the MIX23 family.</text>
</comment>
<dbReference type="GO" id="GO:0005758">
    <property type="term" value="C:mitochondrial intermembrane space"/>
    <property type="evidence" value="ECO:0007669"/>
    <property type="project" value="InterPro"/>
</dbReference>
<feature type="compositionally biased region" description="Polar residues" evidence="2">
    <location>
        <begin position="1"/>
        <end position="13"/>
    </location>
</feature>
<dbReference type="GeneID" id="90072330"/>
<evidence type="ECO:0000256" key="1">
    <source>
        <dbReference type="ARBA" id="ARBA00024204"/>
    </source>
</evidence>
<dbReference type="PANTHER" id="PTHR31905">
    <property type="entry name" value="COILED-COIL DOMAIN-CONTAINING PROTEIN 58"/>
    <property type="match status" value="1"/>
</dbReference>
<comment type="caution">
    <text evidence="3">The sequence shown here is derived from an EMBL/GenBank/DDBJ whole genome shotgun (WGS) entry which is preliminary data.</text>
</comment>
<evidence type="ECO:0000313" key="3">
    <source>
        <dbReference type="EMBL" id="GMM34351.1"/>
    </source>
</evidence>
<dbReference type="Proteomes" id="UP001360560">
    <property type="component" value="Unassembled WGS sequence"/>
</dbReference>
<proteinExistence type="inferred from homology"/>
<reference evidence="3 4" key="1">
    <citation type="journal article" date="2023" name="Elife">
        <title>Identification of key yeast species and microbe-microbe interactions impacting larval growth of Drosophila in the wild.</title>
        <authorList>
            <person name="Mure A."/>
            <person name="Sugiura Y."/>
            <person name="Maeda R."/>
            <person name="Honda K."/>
            <person name="Sakurai N."/>
            <person name="Takahashi Y."/>
            <person name="Watada M."/>
            <person name="Katoh T."/>
            <person name="Gotoh A."/>
            <person name="Gotoh Y."/>
            <person name="Taniguchi I."/>
            <person name="Nakamura K."/>
            <person name="Hayashi T."/>
            <person name="Katayama T."/>
            <person name="Uemura T."/>
            <person name="Hattori Y."/>
        </authorList>
    </citation>
    <scope>NUCLEOTIDE SEQUENCE [LARGE SCALE GENOMIC DNA]</scope>
    <source>
        <strain evidence="3 4">SC-9</strain>
    </source>
</reference>
<dbReference type="InterPro" id="IPR019171">
    <property type="entry name" value="MIX23"/>
</dbReference>